<accession>A0A5C5WSF7</accession>
<dbReference type="PANTHER" id="PTHR39185">
    <property type="entry name" value="SWARMING MOTILITY PROTEIN SWRD"/>
    <property type="match status" value="1"/>
</dbReference>
<keyword evidence="1" id="KW-0969">Cilium</keyword>
<evidence type="ECO:0000313" key="1">
    <source>
        <dbReference type="EMBL" id="TWT53075.1"/>
    </source>
</evidence>
<proteinExistence type="predicted"/>
<dbReference type="PANTHER" id="PTHR39185:SF1">
    <property type="entry name" value="SWARMING MOTILITY PROTEIN SWRD"/>
    <property type="match status" value="1"/>
</dbReference>
<keyword evidence="1" id="KW-0966">Cell projection</keyword>
<keyword evidence="2" id="KW-1185">Reference proteome</keyword>
<name>A0A5C5WSF7_9BACT</name>
<dbReference type="Pfam" id="PF06289">
    <property type="entry name" value="FlbD"/>
    <property type="match status" value="1"/>
</dbReference>
<sequence>MVSFEPIGLEKRSGDFLMIKLTRLDGEPFVLNAELIRYVEKRPDTFITLTSGDRIVVAETMDDVIERAVQYQQHKHFMPPPVRMTASSDASIPNASA</sequence>
<gene>
    <name evidence="1" type="ORF">Pla22_07030</name>
</gene>
<dbReference type="Proteomes" id="UP000316598">
    <property type="component" value="Unassembled WGS sequence"/>
</dbReference>
<keyword evidence="1" id="KW-0282">Flagellum</keyword>
<comment type="caution">
    <text evidence="1">The sequence shown here is derived from an EMBL/GenBank/DDBJ whole genome shotgun (WGS) entry which is preliminary data.</text>
</comment>
<reference evidence="1 2" key="1">
    <citation type="submission" date="2019-02" db="EMBL/GenBank/DDBJ databases">
        <title>Deep-cultivation of Planctomycetes and their phenomic and genomic characterization uncovers novel biology.</title>
        <authorList>
            <person name="Wiegand S."/>
            <person name="Jogler M."/>
            <person name="Boedeker C."/>
            <person name="Pinto D."/>
            <person name="Vollmers J."/>
            <person name="Rivas-Marin E."/>
            <person name="Kohn T."/>
            <person name="Peeters S.H."/>
            <person name="Heuer A."/>
            <person name="Rast P."/>
            <person name="Oberbeckmann S."/>
            <person name="Bunk B."/>
            <person name="Jeske O."/>
            <person name="Meyerdierks A."/>
            <person name="Storesund J.E."/>
            <person name="Kallscheuer N."/>
            <person name="Luecker S."/>
            <person name="Lage O.M."/>
            <person name="Pohl T."/>
            <person name="Merkel B.J."/>
            <person name="Hornburger P."/>
            <person name="Mueller R.-W."/>
            <person name="Bruemmer F."/>
            <person name="Labrenz M."/>
            <person name="Spormann A.M."/>
            <person name="Op Den Camp H."/>
            <person name="Overmann J."/>
            <person name="Amann R."/>
            <person name="Jetten M.S.M."/>
            <person name="Mascher T."/>
            <person name="Medema M.H."/>
            <person name="Devos D.P."/>
            <person name="Kaster A.-K."/>
            <person name="Ovreas L."/>
            <person name="Rohde M."/>
            <person name="Galperin M.Y."/>
            <person name="Jogler C."/>
        </authorList>
    </citation>
    <scope>NUCLEOTIDE SEQUENCE [LARGE SCALE GENOMIC DNA]</scope>
    <source>
        <strain evidence="1 2">Pla22</strain>
    </source>
</reference>
<protein>
    <submittedName>
        <fullName evidence="1">Flagellar protein (FlbD)</fullName>
    </submittedName>
</protein>
<organism evidence="1 2">
    <name type="scientific">Rubripirellula amarantea</name>
    <dbReference type="NCBI Taxonomy" id="2527999"/>
    <lineage>
        <taxon>Bacteria</taxon>
        <taxon>Pseudomonadati</taxon>
        <taxon>Planctomycetota</taxon>
        <taxon>Planctomycetia</taxon>
        <taxon>Pirellulales</taxon>
        <taxon>Pirellulaceae</taxon>
        <taxon>Rubripirellula</taxon>
    </lineage>
</organism>
<dbReference type="InterPro" id="IPR009384">
    <property type="entry name" value="SwrD-like"/>
</dbReference>
<dbReference type="EMBL" id="SJPI01000001">
    <property type="protein sequence ID" value="TWT53075.1"/>
    <property type="molecule type" value="Genomic_DNA"/>
</dbReference>
<dbReference type="AlphaFoldDB" id="A0A5C5WSF7"/>
<evidence type="ECO:0000313" key="2">
    <source>
        <dbReference type="Proteomes" id="UP000316598"/>
    </source>
</evidence>